<reference evidence="1 2" key="1">
    <citation type="submission" date="2015-01" db="EMBL/GenBank/DDBJ databases">
        <title>Evolution of Trichinella species and genotypes.</title>
        <authorList>
            <person name="Korhonen P.K."/>
            <person name="Edoardo P."/>
            <person name="Giuseppe L.R."/>
            <person name="Gasser R.B."/>
        </authorList>
    </citation>
    <scope>NUCLEOTIDE SEQUENCE [LARGE SCALE GENOMIC DNA]</scope>
    <source>
        <strain evidence="1">ISS141</strain>
    </source>
</reference>
<gene>
    <name evidence="1" type="ORF">T4E_9047</name>
</gene>
<sequence length="111" mass="12534">MEFYKLKESRVMLPLYTERTAYQRRSPVAEAVPTALNVLHMQLSCGEPHSLIIAKLSSWTGCIDVPKMEGGWHFRAAVPSPWPNFTSWRKECPLMKSALSRSCQTSATASF</sequence>
<evidence type="ECO:0000313" key="1">
    <source>
        <dbReference type="EMBL" id="KRX90542.1"/>
    </source>
</evidence>
<proteinExistence type="predicted"/>
<organism evidence="1 2">
    <name type="scientific">Trichinella pseudospiralis</name>
    <name type="common">Parasitic roundworm</name>
    <dbReference type="NCBI Taxonomy" id="6337"/>
    <lineage>
        <taxon>Eukaryota</taxon>
        <taxon>Metazoa</taxon>
        <taxon>Ecdysozoa</taxon>
        <taxon>Nematoda</taxon>
        <taxon>Enoplea</taxon>
        <taxon>Dorylaimia</taxon>
        <taxon>Trichinellida</taxon>
        <taxon>Trichinellidae</taxon>
        <taxon>Trichinella</taxon>
    </lineage>
</organism>
<dbReference type="EMBL" id="JYDU01000162">
    <property type="protein sequence ID" value="KRX90542.1"/>
    <property type="molecule type" value="Genomic_DNA"/>
</dbReference>
<evidence type="ECO:0000313" key="2">
    <source>
        <dbReference type="Proteomes" id="UP000054815"/>
    </source>
</evidence>
<dbReference type="AlphaFoldDB" id="A0A0V0XRI8"/>
<dbReference type="Proteomes" id="UP000054815">
    <property type="component" value="Unassembled WGS sequence"/>
</dbReference>
<protein>
    <submittedName>
        <fullName evidence="1">Uncharacterized protein</fullName>
    </submittedName>
</protein>
<name>A0A0V0XRI8_TRIPS</name>
<accession>A0A0V0XRI8</accession>
<comment type="caution">
    <text evidence="1">The sequence shown here is derived from an EMBL/GenBank/DDBJ whole genome shotgun (WGS) entry which is preliminary data.</text>
</comment>